<protein>
    <recommendedName>
        <fullName evidence="3">Caspase family p20 domain-containing protein</fullName>
    </recommendedName>
</protein>
<dbReference type="PANTHER" id="PTHR22576:SF37">
    <property type="entry name" value="MUCOSA-ASSOCIATED LYMPHOID TISSUE LYMPHOMA TRANSLOCATION PROTEIN 1"/>
    <property type="match status" value="1"/>
</dbReference>
<dbReference type="SUPFAM" id="SSF56436">
    <property type="entry name" value="C-type lectin-like"/>
    <property type="match status" value="1"/>
</dbReference>
<dbReference type="InterPro" id="IPR005532">
    <property type="entry name" value="SUMF_dom"/>
</dbReference>
<dbReference type="Proteomes" id="UP000199729">
    <property type="component" value="Chromosome"/>
</dbReference>
<dbReference type="InterPro" id="IPR015917">
    <property type="entry name" value="Pept_C14A"/>
</dbReference>
<organism evidence="4 5">
    <name type="scientific">Vitreoscilla filiformis</name>
    <dbReference type="NCBI Taxonomy" id="63"/>
    <lineage>
        <taxon>Bacteria</taxon>
        <taxon>Pseudomonadati</taxon>
        <taxon>Pseudomonadota</taxon>
        <taxon>Betaproteobacteria</taxon>
        <taxon>Neisseriales</taxon>
        <taxon>Neisseriaceae</taxon>
        <taxon>Vitreoscilla</taxon>
    </lineage>
</organism>
<dbReference type="InterPro" id="IPR001309">
    <property type="entry name" value="Pept_C14_p20"/>
</dbReference>
<dbReference type="PROSITE" id="PS50208">
    <property type="entry name" value="CASPASE_P20"/>
    <property type="match status" value="1"/>
</dbReference>
<comment type="similarity">
    <text evidence="1">Belongs to the peptidase C14A family.</text>
</comment>
<dbReference type="Pfam" id="PF03781">
    <property type="entry name" value="FGE-sulfatase"/>
    <property type="match status" value="1"/>
</dbReference>
<dbReference type="InterPro" id="IPR042095">
    <property type="entry name" value="SUMF_sf"/>
</dbReference>
<dbReference type="GO" id="GO:0006508">
    <property type="term" value="P:proteolysis"/>
    <property type="evidence" value="ECO:0007669"/>
    <property type="project" value="InterPro"/>
</dbReference>
<dbReference type="SUPFAM" id="SSF52129">
    <property type="entry name" value="Caspase-like"/>
    <property type="match status" value="1"/>
</dbReference>
<evidence type="ECO:0000259" key="3">
    <source>
        <dbReference type="PROSITE" id="PS50208"/>
    </source>
</evidence>
<dbReference type="KEGG" id="vff:VITFI_CDS0958"/>
<dbReference type="InterPro" id="IPR029030">
    <property type="entry name" value="Caspase-like_dom_sf"/>
</dbReference>
<feature type="compositionally biased region" description="Pro residues" evidence="2">
    <location>
        <begin position="270"/>
        <end position="292"/>
    </location>
</feature>
<dbReference type="SMART" id="SM00115">
    <property type="entry name" value="CASc"/>
    <property type="match status" value="1"/>
</dbReference>
<dbReference type="OrthoDB" id="9768004at2"/>
<reference evidence="4 5" key="1">
    <citation type="submission" date="2017-07" db="EMBL/GenBank/DDBJ databases">
        <title>Complete Genome Sequence of the cosmetic ferment Vitreoscilla filiformis (ATCC15551).</title>
        <authorList>
            <person name="Contreras S."/>
            <person name="Sagory-Zalkind P."/>
            <person name="Blanquart H."/>
            <person name="Iltis A."/>
            <person name="Morand S.C."/>
        </authorList>
    </citation>
    <scope>NUCLEOTIDE SEQUENCE [LARGE SCALE GENOMIC DNA]</scope>
    <source>
        <strain evidence="4 5">ATCC 15551</strain>
    </source>
</reference>
<dbReference type="Pfam" id="PF00656">
    <property type="entry name" value="Peptidase_C14"/>
    <property type="match status" value="1"/>
</dbReference>
<dbReference type="AlphaFoldDB" id="A0A221KCJ3"/>
<dbReference type="PANTHER" id="PTHR22576">
    <property type="entry name" value="MUCOSA ASSOCIATED LYMPHOID TISSUE LYMPHOMA TRANSLOCATION PROTEIN 1/PARACASPASE"/>
    <property type="match status" value="1"/>
</dbReference>
<evidence type="ECO:0000313" key="4">
    <source>
        <dbReference type="EMBL" id="ASM76736.1"/>
    </source>
</evidence>
<name>A0A221KCJ3_VITFI</name>
<feature type="domain" description="Caspase family p20" evidence="3">
    <location>
        <begin position="38"/>
        <end position="167"/>
    </location>
</feature>
<evidence type="ECO:0000313" key="5">
    <source>
        <dbReference type="Proteomes" id="UP000199729"/>
    </source>
</evidence>
<dbReference type="InterPro" id="IPR011600">
    <property type="entry name" value="Pept_C14_caspase"/>
</dbReference>
<evidence type="ECO:0000256" key="2">
    <source>
        <dbReference type="SAM" id="MobiDB-lite"/>
    </source>
</evidence>
<dbReference type="GO" id="GO:0004197">
    <property type="term" value="F:cysteine-type endopeptidase activity"/>
    <property type="evidence" value="ECO:0007669"/>
    <property type="project" value="InterPro"/>
</dbReference>
<dbReference type="InterPro" id="IPR016187">
    <property type="entry name" value="CTDL_fold"/>
</dbReference>
<evidence type="ECO:0000256" key="1">
    <source>
        <dbReference type="ARBA" id="ARBA00010134"/>
    </source>
</evidence>
<gene>
    <name evidence="4" type="ORF">VITFI_CDS0958</name>
</gene>
<keyword evidence="5" id="KW-1185">Reference proteome</keyword>
<dbReference type="Gene3D" id="3.90.1580.10">
    <property type="entry name" value="paralog of FGE (formylglycine-generating enzyme)"/>
    <property type="match status" value="1"/>
</dbReference>
<feature type="region of interest" description="Disordered" evidence="2">
    <location>
        <begin position="263"/>
        <end position="311"/>
    </location>
</feature>
<proteinExistence type="inferred from homology"/>
<accession>A0A221KCJ3</accession>
<dbReference type="EMBL" id="CP022423">
    <property type="protein sequence ID" value="ASM76736.1"/>
    <property type="molecule type" value="Genomic_DNA"/>
</dbReference>
<sequence length="546" mass="59196">MDMCVMAISRFSVRRCLGWLGSGLLAVGLWGQLSVAEAARLALVIGNKDYLLSPLKNPVNDAVAMDKALRQLGFNVTLVRNLRRDDIGRTLETFTNRIQPGDDVVLFYAGHGLQVKGVNYLPAVDAVIKVEADVPLNSINLSQWLERLDESKAGVKLLLIDACRDNPYTRSFRSAQRGLAKLDAAPSGTLLHFATRPGSVAADGTGSNGLYTSYLLKHLSTPGVPVESMLKRVAADVRQSSQNDQQPWMEGALDGEFFFRPGSVTVASADPPPPTPAAPPTPTQTPAPPPAPAATAKPTASMSRVGGIQAGQTDRECIKDVCFSLVGIPAGRFQMGSPEQEAGRWEHEGPTRTVTVSGFWMGQHEVTQGLWRAVMGDGATQLMLSRCGDHCPVIGIGRGDAQEFAEALSKLTGKRYIVPSEAQWEYAARAGTTTRWSFGDEERHLGEYAWYADNSDKRLHPTGQKKPNPWGLYDVYGNAWEIVRDTWHDSYTDAPTDGSAWGASGLAVARGGSWDSVHQSTRSANRVRSLPLVMSLFTGLRIARLP</sequence>
<dbReference type="Gene3D" id="3.40.50.1460">
    <property type="match status" value="1"/>
</dbReference>
<dbReference type="InterPro" id="IPR052039">
    <property type="entry name" value="Caspase-related_regulators"/>
</dbReference>